<dbReference type="Gene3D" id="3.40.50.300">
    <property type="entry name" value="P-loop containing nucleotide triphosphate hydrolases"/>
    <property type="match status" value="2"/>
</dbReference>
<dbReference type="PROSITE" id="PS50893">
    <property type="entry name" value="ABC_TRANSPORTER_2"/>
    <property type="match status" value="2"/>
</dbReference>
<dbReference type="Pfam" id="PF12848">
    <property type="entry name" value="ABC_tran_Xtn"/>
    <property type="match status" value="1"/>
</dbReference>
<dbReference type="InterPro" id="IPR017871">
    <property type="entry name" value="ABC_transporter-like_CS"/>
</dbReference>
<dbReference type="InterPro" id="IPR003439">
    <property type="entry name" value="ABC_transporter-like_ATP-bd"/>
</dbReference>
<sequence length="511" mass="58315">MSMLNVEQLTHTYGDKKIFQNIQFRLLRGEHAGLVGSNGAGKSTLLRVLAGQLLPDAGKIEWLPQARLGYLEQHADLQAGMTIMDYLRGAFAHLYELERALHQVAEQMAAADADLEPLLTRYGELQSRLEHADFYGIDAKIEEVAAGLGILELGKDREVDTLSGGQRTKLLLGKLLLEEPHVLLLDEPTNYLDDVHIEWLTGYLKRYEQAYLVVSHDEAFLNEITTTIFHLEHQTIKRYAGNYAAFLKSYELNRLQWQDAYERQQKEIGRLESFIQKNRNRKAKQAKSREKALERMERIEKPSSGSRPRYSFHVHVEPVNRVMEAKQLQFGYAEPLSVPVNLQMKRGEKVAVVGYNGIGKSTMLKTMLGLLPPLCGTVQLGERVKPAYFAQEQLPLDETALERLWSLRPDKTQKEIRQTLGMAGLTEKHIRQPLSSLSGGEQAKVRLCELMLTDSNLLVLDEPTNHLDVRAKEAFKEALKAYKGTILLVSHEPEFYEDWITQVWRLQDWSK</sequence>
<dbReference type="STRING" id="1007103.GCA_000213315_04526"/>
<dbReference type="SUPFAM" id="SSF52540">
    <property type="entry name" value="P-loop containing nucleoside triphosphate hydrolases"/>
    <property type="match status" value="2"/>
</dbReference>
<dbReference type="PANTHER" id="PTHR42855:SF2">
    <property type="entry name" value="DRUG RESISTANCE ABC TRANSPORTER,ATP-BINDING PROTEIN"/>
    <property type="match status" value="1"/>
</dbReference>
<reference evidence="6" key="1">
    <citation type="submission" date="2016-01" db="EMBL/GenBank/DDBJ databases">
        <title>Draft genome of Chromobacterium sp. F49.</title>
        <authorList>
            <person name="Hong K.W."/>
        </authorList>
    </citation>
    <scope>NUCLEOTIDE SEQUENCE [LARGE SCALE GENOMIC DNA]</scope>
    <source>
        <strain evidence="6">M63</strain>
    </source>
</reference>
<name>A0A161SDA8_9BACL</name>
<evidence type="ECO:0000313" key="6">
    <source>
        <dbReference type="Proteomes" id="UP000076563"/>
    </source>
</evidence>
<dbReference type="GO" id="GO:0005524">
    <property type="term" value="F:ATP binding"/>
    <property type="evidence" value="ECO:0007669"/>
    <property type="project" value="UniProtKB-KW"/>
</dbReference>
<dbReference type="InterPro" id="IPR027417">
    <property type="entry name" value="P-loop_NTPase"/>
</dbReference>
<dbReference type="OrthoDB" id="9760950at2"/>
<feature type="region of interest" description="Disordered" evidence="3">
    <location>
        <begin position="279"/>
        <end position="307"/>
    </location>
</feature>
<comment type="caution">
    <text evidence="5">The sequence shown here is derived from an EMBL/GenBank/DDBJ whole genome shotgun (WGS) entry which is preliminary data.</text>
</comment>
<keyword evidence="1" id="KW-0547">Nucleotide-binding</keyword>
<dbReference type="InterPro" id="IPR051309">
    <property type="entry name" value="ABCF_ATPase"/>
</dbReference>
<dbReference type="Pfam" id="PF00005">
    <property type="entry name" value="ABC_tran"/>
    <property type="match status" value="2"/>
</dbReference>
<dbReference type="AlphaFoldDB" id="A0A161SDA8"/>
<dbReference type="InterPro" id="IPR003593">
    <property type="entry name" value="AAA+_ATPase"/>
</dbReference>
<dbReference type="PROSITE" id="PS00211">
    <property type="entry name" value="ABC_TRANSPORTER_1"/>
    <property type="match status" value="2"/>
</dbReference>
<dbReference type="PANTHER" id="PTHR42855">
    <property type="entry name" value="ABC TRANSPORTER ATP-BINDING SUBUNIT"/>
    <property type="match status" value="1"/>
</dbReference>
<proteinExistence type="predicted"/>
<evidence type="ECO:0000259" key="4">
    <source>
        <dbReference type="PROSITE" id="PS50893"/>
    </source>
</evidence>
<organism evidence="5 6">
    <name type="scientific">Paenibacillus elgii</name>
    <dbReference type="NCBI Taxonomy" id="189691"/>
    <lineage>
        <taxon>Bacteria</taxon>
        <taxon>Bacillati</taxon>
        <taxon>Bacillota</taxon>
        <taxon>Bacilli</taxon>
        <taxon>Bacillales</taxon>
        <taxon>Paenibacillaceae</taxon>
        <taxon>Paenibacillus</taxon>
    </lineage>
</organism>
<feature type="domain" description="ABC transporter" evidence="4">
    <location>
        <begin position="4"/>
        <end position="258"/>
    </location>
</feature>
<evidence type="ECO:0000313" key="5">
    <source>
        <dbReference type="EMBL" id="KZE84338.1"/>
    </source>
</evidence>
<dbReference type="SMART" id="SM00382">
    <property type="entry name" value="AAA"/>
    <property type="match status" value="2"/>
</dbReference>
<dbReference type="Proteomes" id="UP000076563">
    <property type="component" value="Unassembled WGS sequence"/>
</dbReference>
<dbReference type="EMBL" id="LQRA01000001">
    <property type="protein sequence ID" value="KZE84338.1"/>
    <property type="molecule type" value="Genomic_DNA"/>
</dbReference>
<dbReference type="GO" id="GO:0016887">
    <property type="term" value="F:ATP hydrolysis activity"/>
    <property type="evidence" value="ECO:0007669"/>
    <property type="project" value="InterPro"/>
</dbReference>
<gene>
    <name evidence="5" type="ORF">AV654_00045</name>
</gene>
<evidence type="ECO:0000256" key="2">
    <source>
        <dbReference type="ARBA" id="ARBA00022840"/>
    </source>
</evidence>
<dbReference type="CDD" id="cd03221">
    <property type="entry name" value="ABCF_EF-3"/>
    <property type="match status" value="2"/>
</dbReference>
<keyword evidence="2 5" id="KW-0067">ATP-binding</keyword>
<dbReference type="InterPro" id="IPR032781">
    <property type="entry name" value="ABC_tran_Xtn"/>
</dbReference>
<feature type="domain" description="ABC transporter" evidence="4">
    <location>
        <begin position="314"/>
        <end position="510"/>
    </location>
</feature>
<accession>A0A161SDA8</accession>
<keyword evidence="6" id="KW-1185">Reference proteome</keyword>
<evidence type="ECO:0000256" key="1">
    <source>
        <dbReference type="ARBA" id="ARBA00022741"/>
    </source>
</evidence>
<evidence type="ECO:0000256" key="3">
    <source>
        <dbReference type="SAM" id="MobiDB-lite"/>
    </source>
</evidence>
<feature type="compositionally biased region" description="Basic and acidic residues" evidence="3">
    <location>
        <begin position="287"/>
        <end position="301"/>
    </location>
</feature>
<dbReference type="FunFam" id="3.40.50.300:FF:000011">
    <property type="entry name" value="Putative ABC transporter ATP-binding component"/>
    <property type="match status" value="1"/>
</dbReference>
<dbReference type="RefSeq" id="WP_063177505.1">
    <property type="nucleotide sequence ID" value="NZ_LQRA01000001.1"/>
</dbReference>
<protein>
    <submittedName>
        <fullName evidence="5">ABC transporter ATP-binding protein</fullName>
    </submittedName>
</protein>
<dbReference type="eggNOG" id="COG0488">
    <property type="taxonomic scope" value="Bacteria"/>
</dbReference>